<sequence>MGLLTSYHRRPPEIAQIVVAVQYNGISQPEGIEDTVSGTVDIRQFELPVDIRVNDHLHEFDPLGGRLVIKGVIVYTSVTDRSLPESTQGFLASVGWPLGE</sequence>
<dbReference type="Proteomes" id="UP000011592">
    <property type="component" value="Unassembled WGS sequence"/>
</dbReference>
<reference evidence="1 2" key="1">
    <citation type="journal article" date="2014" name="PLoS Genet.">
        <title>Phylogenetically driven sequencing of extremely halophilic archaea reveals strategies for static and dynamic osmo-response.</title>
        <authorList>
            <person name="Becker E.A."/>
            <person name="Seitzer P.M."/>
            <person name="Tritt A."/>
            <person name="Larsen D."/>
            <person name="Krusor M."/>
            <person name="Yao A.I."/>
            <person name="Wu D."/>
            <person name="Madern D."/>
            <person name="Eisen J.A."/>
            <person name="Darling A.E."/>
            <person name="Facciotti M.T."/>
        </authorList>
    </citation>
    <scope>NUCLEOTIDE SEQUENCE [LARGE SCALE GENOMIC DNA]</scope>
    <source>
        <strain evidence="1 2">JCM 14663</strain>
    </source>
</reference>
<dbReference type="AlphaFoldDB" id="L9Z4P7"/>
<keyword evidence="2" id="KW-1185">Reference proteome</keyword>
<accession>L9Z4P7</accession>
<evidence type="ECO:0000313" key="1">
    <source>
        <dbReference type="EMBL" id="ELY81359.1"/>
    </source>
</evidence>
<dbReference type="EMBL" id="AOIJ01000042">
    <property type="protein sequence ID" value="ELY81359.1"/>
    <property type="molecule type" value="Genomic_DNA"/>
</dbReference>
<name>L9Z4P7_9EURY</name>
<comment type="caution">
    <text evidence="1">The sequence shown here is derived from an EMBL/GenBank/DDBJ whole genome shotgun (WGS) entry which is preliminary data.</text>
</comment>
<gene>
    <name evidence="1" type="ORF">C486_06863</name>
</gene>
<organism evidence="1 2">
    <name type="scientific">Natrinema gari JCM 14663</name>
    <dbReference type="NCBI Taxonomy" id="1230459"/>
    <lineage>
        <taxon>Archaea</taxon>
        <taxon>Methanobacteriati</taxon>
        <taxon>Methanobacteriota</taxon>
        <taxon>Stenosarchaea group</taxon>
        <taxon>Halobacteria</taxon>
        <taxon>Halobacteriales</taxon>
        <taxon>Natrialbaceae</taxon>
        <taxon>Natrinema</taxon>
    </lineage>
</organism>
<dbReference type="PATRIC" id="fig|1230459.4.peg.1377"/>
<evidence type="ECO:0000313" key="2">
    <source>
        <dbReference type="Proteomes" id="UP000011592"/>
    </source>
</evidence>
<protein>
    <submittedName>
        <fullName evidence="1">Uncharacterized protein</fullName>
    </submittedName>
</protein>
<dbReference type="RefSeq" id="WP_008454348.1">
    <property type="nucleotide sequence ID" value="NZ_AOIJ01000042.1"/>
</dbReference>
<proteinExistence type="predicted"/>